<dbReference type="EMBL" id="QTSX02007134">
    <property type="protein sequence ID" value="KAJ9050857.1"/>
    <property type="molecule type" value="Genomic_DNA"/>
</dbReference>
<keyword evidence="2" id="KW-1185">Reference proteome</keyword>
<evidence type="ECO:0000313" key="2">
    <source>
        <dbReference type="Proteomes" id="UP001165960"/>
    </source>
</evidence>
<gene>
    <name evidence="1" type="ORF">DSO57_1010408</name>
</gene>
<organism evidence="1 2">
    <name type="scientific">Entomophthora muscae</name>
    <dbReference type="NCBI Taxonomy" id="34485"/>
    <lineage>
        <taxon>Eukaryota</taxon>
        <taxon>Fungi</taxon>
        <taxon>Fungi incertae sedis</taxon>
        <taxon>Zoopagomycota</taxon>
        <taxon>Entomophthoromycotina</taxon>
        <taxon>Entomophthoromycetes</taxon>
        <taxon>Entomophthorales</taxon>
        <taxon>Entomophthoraceae</taxon>
        <taxon>Entomophthora</taxon>
    </lineage>
</organism>
<proteinExistence type="predicted"/>
<sequence>MFCRFTAERVISVARNLLTELEEFTRDGASLAWAIKSRMLKEGQSYDTRLDSSISIFRQEEFLTDVIIGLSKPATATQVLAQLEGLRDILVLSAPNEGILQLGVPLRSHKDPEECLQEFDECWKKWLERFKPHGPLSSSVPRKSCGIAKRTPYTFPKDISYHPCLNLAVGSLTSSYIVSIAPCDVFTTGNDLNPQDHVSKMAVLVMSELLSRCNGPLFELIRGQGLAYHVDLYLNVWAGALVFDLHDSVDPTAALIAFWGFLSQLMEPEHWNETITQLELQLAKSSLLYISTRIVGSPSSLLSSSFKYSLWGFKSGDSYVDHYREYLDRVTLADLKAVFLKYFCQFLDPSKTQIVMLTPDPTAISEDCSSDTEGDSSMTDDETIDSATHEDYKPLAALADNAYGFSFQDGSMEMF</sequence>
<dbReference type="Proteomes" id="UP001165960">
    <property type="component" value="Unassembled WGS sequence"/>
</dbReference>
<comment type="caution">
    <text evidence="1">The sequence shown here is derived from an EMBL/GenBank/DDBJ whole genome shotgun (WGS) entry which is preliminary data.</text>
</comment>
<reference evidence="1" key="1">
    <citation type="submission" date="2022-04" db="EMBL/GenBank/DDBJ databases">
        <title>Genome of the entomopathogenic fungus Entomophthora muscae.</title>
        <authorList>
            <person name="Elya C."/>
            <person name="Lovett B.R."/>
            <person name="Lee E."/>
            <person name="Macias A.M."/>
            <person name="Hajek A.E."/>
            <person name="De Bivort B.L."/>
            <person name="Kasson M.T."/>
            <person name="De Fine Licht H.H."/>
            <person name="Stajich J.E."/>
        </authorList>
    </citation>
    <scope>NUCLEOTIDE SEQUENCE</scope>
    <source>
        <strain evidence="1">Berkeley</strain>
    </source>
</reference>
<name>A0ACC2RL87_9FUNG</name>
<protein>
    <submittedName>
        <fullName evidence="1">Uncharacterized protein</fullName>
    </submittedName>
</protein>
<accession>A0ACC2RL87</accession>
<evidence type="ECO:0000313" key="1">
    <source>
        <dbReference type="EMBL" id="KAJ9050857.1"/>
    </source>
</evidence>